<reference evidence="2 3" key="1">
    <citation type="submission" date="2015-09" db="EMBL/GenBank/DDBJ databases">
        <title>Draft genome of a European isolate of the apple canker pathogen Neonectria ditissima.</title>
        <authorList>
            <person name="Gomez-Cortecero A."/>
            <person name="Harrison R.J."/>
            <person name="Armitage A.D."/>
        </authorList>
    </citation>
    <scope>NUCLEOTIDE SEQUENCE [LARGE SCALE GENOMIC DNA]</scope>
    <source>
        <strain evidence="2 3">R09/05</strain>
    </source>
</reference>
<dbReference type="AlphaFoldDB" id="A0A0P7BA62"/>
<accession>A0A0P7BA62</accession>
<dbReference type="SUPFAM" id="SSF52540">
    <property type="entry name" value="P-loop containing nucleoside triphosphate hydrolases"/>
    <property type="match status" value="1"/>
</dbReference>
<evidence type="ECO:0000313" key="2">
    <source>
        <dbReference type="EMBL" id="KPM37625.1"/>
    </source>
</evidence>
<keyword evidence="1" id="KW-0812">Transmembrane</keyword>
<name>A0A0P7BA62_9HYPO</name>
<keyword evidence="1" id="KW-0472">Membrane</keyword>
<organism evidence="2 3">
    <name type="scientific">Neonectria ditissima</name>
    <dbReference type="NCBI Taxonomy" id="78410"/>
    <lineage>
        <taxon>Eukaryota</taxon>
        <taxon>Fungi</taxon>
        <taxon>Dikarya</taxon>
        <taxon>Ascomycota</taxon>
        <taxon>Pezizomycotina</taxon>
        <taxon>Sordariomycetes</taxon>
        <taxon>Hypocreomycetidae</taxon>
        <taxon>Hypocreales</taxon>
        <taxon>Nectriaceae</taxon>
        <taxon>Neonectria</taxon>
    </lineage>
</organism>
<dbReference type="Proteomes" id="UP000050424">
    <property type="component" value="Unassembled WGS sequence"/>
</dbReference>
<evidence type="ECO:0000313" key="3">
    <source>
        <dbReference type="Proteomes" id="UP000050424"/>
    </source>
</evidence>
<keyword evidence="3" id="KW-1185">Reference proteome</keyword>
<dbReference type="Gene3D" id="3.40.50.300">
    <property type="entry name" value="P-loop containing nucleotide triphosphate hydrolases"/>
    <property type="match status" value="1"/>
</dbReference>
<protein>
    <recommendedName>
        <fullName evidence="4">NB-ARC domain-containing protein</fullName>
    </recommendedName>
</protein>
<dbReference type="PANTHER" id="PTHR35205:SF1">
    <property type="entry name" value="ZU5 DOMAIN-CONTAINING PROTEIN"/>
    <property type="match status" value="1"/>
</dbReference>
<sequence length="772" mass="87100">MVNFFETRRLVLCKAYFWISHSVMIVTKDSATFEGDNTENHSLDYDHSGLNKYNSADDQGYRKIKFTLRQMMQLIVESRQRIQLKHDNDLASNSSSGIPPPNNKLVISSEYSVGPQTSPFFIERPTLRSLLEKYIRDADNTRVLPRSVALWGAGGAGKTQLALRFAEQHRHVYNPIIWVEADTVLSIINSYSRAFETLGLDFPSTVLDEERKDSKEDVTQLKNHWVIKSVLDYLESRTEAHSEWLVIINNADHLDLLPSTIPRGSRGSVIITTRDKMADRFVSHPIEVGDLSTDEAIELLLQGIPPSTGMFSELAVSSDEADHTDSSEKPASNVLQKRQAYAIIERLGHMAFPLALANSYIRQHDHVREDLSLYLSFVDRASFATLNTEGTTLFDPRHSSLASALDKRIQNGDTVWQSSSELLSSGLDYGAIMTASGAPFWLAVKAGVVDLGGYPIHFLVMAQTMLIIGATSLYESWHHKAVKRHTADLLDRLNFSGTDLSRFQPLLQDPSPDRTILKIIIAELRLVTFSLAFPVFLIMSMSPWSLLIQPGTILGDNWFWFNAQYLKRVKHHPLTRAGLSQLKRLFRFFLPLCDFVIPSIIVFIYPIAHNALDFTETFSLSHKMLSVVGESLEPQFLDDLLSHTDHLQWYAVPYSTAASHIARFGLLHRTHGEHGGGYTMHPLAKQWAQERLGILESNAVALESYRLIALAHRSPSCWDDVTCQRLLIPHLLSLATSGIVEADEEQGDIGTYKRTEHVLRMLCYSLMKLEEL</sequence>
<feature type="transmembrane region" description="Helical" evidence="1">
    <location>
        <begin position="585"/>
        <end position="608"/>
    </location>
</feature>
<comment type="caution">
    <text evidence="2">The sequence shown here is derived from an EMBL/GenBank/DDBJ whole genome shotgun (WGS) entry which is preliminary data.</text>
</comment>
<feature type="transmembrane region" description="Helical" evidence="1">
    <location>
        <begin position="524"/>
        <end position="541"/>
    </location>
</feature>
<keyword evidence="1" id="KW-1133">Transmembrane helix</keyword>
<dbReference type="EMBL" id="LKCW01000159">
    <property type="protein sequence ID" value="KPM37625.1"/>
    <property type="molecule type" value="Genomic_DNA"/>
</dbReference>
<proteinExistence type="predicted"/>
<evidence type="ECO:0008006" key="4">
    <source>
        <dbReference type="Google" id="ProtNLM"/>
    </source>
</evidence>
<dbReference type="InterPro" id="IPR027417">
    <property type="entry name" value="P-loop_NTPase"/>
</dbReference>
<evidence type="ECO:0000256" key="1">
    <source>
        <dbReference type="SAM" id="Phobius"/>
    </source>
</evidence>
<dbReference type="OrthoDB" id="7464126at2759"/>
<gene>
    <name evidence="2" type="ORF">AK830_g8933</name>
</gene>
<dbReference type="PANTHER" id="PTHR35205">
    <property type="entry name" value="NB-ARC AND TPR DOMAIN PROTEIN"/>
    <property type="match status" value="1"/>
</dbReference>